<dbReference type="RefSeq" id="WP_425345216.1">
    <property type="nucleotide sequence ID" value="NZ_JBGUBD010000004.1"/>
</dbReference>
<gene>
    <name evidence="8" type="ORF">ACERK3_08290</name>
</gene>
<dbReference type="Pfam" id="PF08340">
    <property type="entry name" value="YicC-like_C"/>
    <property type="match status" value="1"/>
</dbReference>
<dbReference type="Proteomes" id="UP001575105">
    <property type="component" value="Unassembled WGS sequence"/>
</dbReference>
<dbReference type="InterPro" id="IPR005229">
    <property type="entry name" value="YicC/YloC-like"/>
</dbReference>
<dbReference type="EC" id="3.1.-.-" evidence="8"/>
<sequence>MTGYGDASTQVDGMHFAVELRSLNNKYFKAALRLPESIAGLEAELEAALRKRVTRGSLTVTVKLRLSDAHAASRVNDAALLTYLDHLETIHSKISDHSVHIDLTQLLALPGVLQPSEDEESLVSHARPVVLKLLDQACDKLMAMRVREGKSLAEDLLTHRDLIRNRLEIIRERAPVVIDEYHQRLRSRIDELTAQAKMKIAEHDLIREVALFADRADICEELSRTAGHLEQFEQILDSKKDAPSGRTLDFLSQELLREANTIASKSNDATISRAIVEVKSAIDRIKEQVQNVE</sequence>
<accession>A0ABV4U5T2</accession>
<evidence type="ECO:0000259" key="7">
    <source>
        <dbReference type="Pfam" id="PF08340"/>
    </source>
</evidence>
<evidence type="ECO:0000256" key="3">
    <source>
        <dbReference type="ARBA" id="ARBA00022759"/>
    </source>
</evidence>
<dbReference type="NCBIfam" id="TIGR00255">
    <property type="entry name" value="YicC/YloC family endoribonuclease"/>
    <property type="match status" value="1"/>
</dbReference>
<keyword evidence="4 8" id="KW-0378">Hydrolase</keyword>
<evidence type="ECO:0000313" key="8">
    <source>
        <dbReference type="EMBL" id="MFA9478293.1"/>
    </source>
</evidence>
<comment type="caution">
    <text evidence="8">The sequence shown here is derived from an EMBL/GenBank/DDBJ whole genome shotgun (WGS) entry which is preliminary data.</text>
</comment>
<evidence type="ECO:0000256" key="1">
    <source>
        <dbReference type="ARBA" id="ARBA00001968"/>
    </source>
</evidence>
<name>A0ABV4U5T2_9BACT</name>
<evidence type="ECO:0000256" key="2">
    <source>
        <dbReference type="ARBA" id="ARBA00022722"/>
    </source>
</evidence>
<keyword evidence="3" id="KW-0255">Endonuclease</keyword>
<evidence type="ECO:0000256" key="4">
    <source>
        <dbReference type="ARBA" id="ARBA00022801"/>
    </source>
</evidence>
<comment type="cofactor">
    <cofactor evidence="1">
        <name>a divalent metal cation</name>
        <dbReference type="ChEBI" id="CHEBI:60240"/>
    </cofactor>
</comment>
<dbReference type="InterPro" id="IPR013527">
    <property type="entry name" value="YicC-like_N"/>
</dbReference>
<dbReference type="EMBL" id="JBGUBD010000004">
    <property type="protein sequence ID" value="MFA9478293.1"/>
    <property type="molecule type" value="Genomic_DNA"/>
</dbReference>
<evidence type="ECO:0000313" key="9">
    <source>
        <dbReference type="Proteomes" id="UP001575105"/>
    </source>
</evidence>
<dbReference type="PANTHER" id="PTHR30636:SF3">
    <property type="entry name" value="UPF0701 PROTEIN YICC"/>
    <property type="match status" value="1"/>
</dbReference>
<reference evidence="8 9" key="1">
    <citation type="submission" date="2024-08" db="EMBL/GenBank/DDBJ databases">
        <title>Whole-genome sequencing of halo(alkali)philic microorganisms from hypersaline lakes.</title>
        <authorList>
            <person name="Sorokin D.Y."/>
            <person name="Merkel A.Y."/>
            <person name="Messina E."/>
            <person name="Yakimov M."/>
        </authorList>
    </citation>
    <scope>NUCLEOTIDE SEQUENCE [LARGE SCALE GENOMIC DNA]</scope>
    <source>
        <strain evidence="8 9">AB-hyl4</strain>
    </source>
</reference>
<keyword evidence="2" id="KW-0540">Nuclease</keyword>
<keyword evidence="9" id="KW-1185">Reference proteome</keyword>
<protein>
    <submittedName>
        <fullName evidence="8">YicC/YloC family endoribonuclease</fullName>
        <ecNumber evidence="8">3.1.-.-</ecNumber>
    </submittedName>
</protein>
<dbReference type="Pfam" id="PF03755">
    <property type="entry name" value="YicC-like_N"/>
    <property type="match status" value="1"/>
</dbReference>
<evidence type="ECO:0000256" key="5">
    <source>
        <dbReference type="ARBA" id="ARBA00035648"/>
    </source>
</evidence>
<feature type="domain" description="Endoribonuclease YicC-like N-terminal" evidence="6">
    <location>
        <begin position="1"/>
        <end position="153"/>
    </location>
</feature>
<evidence type="ECO:0000259" key="6">
    <source>
        <dbReference type="Pfam" id="PF03755"/>
    </source>
</evidence>
<feature type="domain" description="Endoribonuclease YicC-like C-terminal" evidence="7">
    <location>
        <begin position="170"/>
        <end position="293"/>
    </location>
</feature>
<organism evidence="8 9">
    <name type="scientific">Natronomicrosphaera hydrolytica</name>
    <dbReference type="NCBI Taxonomy" id="3242702"/>
    <lineage>
        <taxon>Bacteria</taxon>
        <taxon>Pseudomonadati</taxon>
        <taxon>Planctomycetota</taxon>
        <taxon>Phycisphaerae</taxon>
        <taxon>Phycisphaerales</taxon>
        <taxon>Phycisphaeraceae</taxon>
        <taxon>Natronomicrosphaera</taxon>
    </lineage>
</organism>
<dbReference type="GO" id="GO:0016787">
    <property type="term" value="F:hydrolase activity"/>
    <property type="evidence" value="ECO:0007669"/>
    <property type="project" value="UniProtKB-KW"/>
</dbReference>
<dbReference type="PANTHER" id="PTHR30636">
    <property type="entry name" value="UPF0701 PROTEIN YICC"/>
    <property type="match status" value="1"/>
</dbReference>
<comment type="similarity">
    <text evidence="5">Belongs to the YicC/YloC family.</text>
</comment>
<dbReference type="InterPro" id="IPR013551">
    <property type="entry name" value="YicC-like_C"/>
</dbReference>
<proteinExistence type="inferred from homology"/>